<evidence type="ECO:0000313" key="1">
    <source>
        <dbReference type="EMBL" id="TPX53530.1"/>
    </source>
</evidence>
<dbReference type="VEuPathDB" id="FungiDB:SeMB42_g00714"/>
<protein>
    <submittedName>
        <fullName evidence="1">Uncharacterized protein</fullName>
    </submittedName>
</protein>
<gene>
    <name evidence="1" type="ORF">SeMB42_g00714</name>
</gene>
<accession>A0A507DRP1</accession>
<reference evidence="1 2" key="1">
    <citation type="journal article" date="2019" name="Sci. Rep.">
        <title>Comparative genomics of chytrid fungi reveal insights into the obligate biotrophic and pathogenic lifestyle of Synchytrium endobioticum.</title>
        <authorList>
            <person name="van de Vossenberg B.T.L.H."/>
            <person name="Warris S."/>
            <person name="Nguyen H.D.T."/>
            <person name="van Gent-Pelzer M.P.E."/>
            <person name="Joly D.L."/>
            <person name="van de Geest H.C."/>
            <person name="Bonants P.J.M."/>
            <person name="Smith D.S."/>
            <person name="Levesque C.A."/>
            <person name="van der Lee T.A.J."/>
        </authorList>
    </citation>
    <scope>NUCLEOTIDE SEQUENCE [LARGE SCALE GENOMIC DNA]</scope>
    <source>
        <strain evidence="1 2">MB42</strain>
    </source>
</reference>
<evidence type="ECO:0000313" key="2">
    <source>
        <dbReference type="Proteomes" id="UP000317494"/>
    </source>
</evidence>
<dbReference type="EMBL" id="QEAN01000015">
    <property type="protein sequence ID" value="TPX53530.1"/>
    <property type="molecule type" value="Genomic_DNA"/>
</dbReference>
<keyword evidence="2" id="KW-1185">Reference proteome</keyword>
<dbReference type="AlphaFoldDB" id="A0A507DRP1"/>
<dbReference type="Proteomes" id="UP000317494">
    <property type="component" value="Unassembled WGS sequence"/>
</dbReference>
<name>A0A507DRP1_9FUNG</name>
<sequence>MQVSVLKIYFDSLASDRRSENRQASIVLPACLAPLWGESQTPPQYIFFAGLHAPKLCRASMEPSQEPQSTQLLELLLLES</sequence>
<organism evidence="1 2">
    <name type="scientific">Synchytrium endobioticum</name>
    <dbReference type="NCBI Taxonomy" id="286115"/>
    <lineage>
        <taxon>Eukaryota</taxon>
        <taxon>Fungi</taxon>
        <taxon>Fungi incertae sedis</taxon>
        <taxon>Chytridiomycota</taxon>
        <taxon>Chytridiomycota incertae sedis</taxon>
        <taxon>Chytridiomycetes</taxon>
        <taxon>Synchytriales</taxon>
        <taxon>Synchytriaceae</taxon>
        <taxon>Synchytrium</taxon>
    </lineage>
</organism>
<proteinExistence type="predicted"/>
<comment type="caution">
    <text evidence="1">The sequence shown here is derived from an EMBL/GenBank/DDBJ whole genome shotgun (WGS) entry which is preliminary data.</text>
</comment>